<evidence type="ECO:0000313" key="2">
    <source>
        <dbReference type="EMBL" id="CAG8639725.1"/>
    </source>
</evidence>
<comment type="caution">
    <text evidence="2">The sequence shown here is derived from an EMBL/GenBank/DDBJ whole genome shotgun (WGS) entry which is preliminary data.</text>
</comment>
<gene>
    <name evidence="2" type="ORF">RFULGI_LOCUS8033</name>
</gene>
<dbReference type="Proteomes" id="UP000789396">
    <property type="component" value="Unassembled WGS sequence"/>
</dbReference>
<evidence type="ECO:0000313" key="3">
    <source>
        <dbReference type="Proteomes" id="UP000789396"/>
    </source>
</evidence>
<reference evidence="2" key="1">
    <citation type="submission" date="2021-06" db="EMBL/GenBank/DDBJ databases">
        <authorList>
            <person name="Kallberg Y."/>
            <person name="Tangrot J."/>
            <person name="Rosling A."/>
        </authorList>
    </citation>
    <scope>NUCLEOTIDE SEQUENCE</scope>
    <source>
        <strain evidence="2">IN212</strain>
    </source>
</reference>
<organism evidence="2 3">
    <name type="scientific">Racocetra fulgida</name>
    <dbReference type="NCBI Taxonomy" id="60492"/>
    <lineage>
        <taxon>Eukaryota</taxon>
        <taxon>Fungi</taxon>
        <taxon>Fungi incertae sedis</taxon>
        <taxon>Mucoromycota</taxon>
        <taxon>Glomeromycotina</taxon>
        <taxon>Glomeromycetes</taxon>
        <taxon>Diversisporales</taxon>
        <taxon>Gigasporaceae</taxon>
        <taxon>Racocetra</taxon>
    </lineage>
</organism>
<evidence type="ECO:0000256" key="1">
    <source>
        <dbReference type="SAM" id="MobiDB-lite"/>
    </source>
</evidence>
<protein>
    <submittedName>
        <fullName evidence="2">3199_t:CDS:1</fullName>
    </submittedName>
</protein>
<feature type="non-terminal residue" evidence="2">
    <location>
        <position position="58"/>
    </location>
</feature>
<dbReference type="AlphaFoldDB" id="A0A9N9H153"/>
<name>A0A9N9H153_9GLOM</name>
<dbReference type="OrthoDB" id="2446584at2759"/>
<keyword evidence="3" id="KW-1185">Reference proteome</keyword>
<accession>A0A9N9H153</accession>
<feature type="region of interest" description="Disordered" evidence="1">
    <location>
        <begin position="1"/>
        <end position="20"/>
    </location>
</feature>
<feature type="compositionally biased region" description="Basic and acidic residues" evidence="1">
    <location>
        <begin position="1"/>
        <end position="15"/>
    </location>
</feature>
<proteinExistence type="predicted"/>
<sequence length="58" mass="6310">HGDKKGPLVVEEKSQSNETGVDSITNALEALTINKISQKASNVTKMDKIESDIKELVK</sequence>
<dbReference type="EMBL" id="CAJVPZ010012442">
    <property type="protein sequence ID" value="CAG8639725.1"/>
    <property type="molecule type" value="Genomic_DNA"/>
</dbReference>